<dbReference type="Pfam" id="PF03810">
    <property type="entry name" value="IBN_N"/>
    <property type="match status" value="1"/>
</dbReference>
<gene>
    <name evidence="6" type="ORF">BSL78_14824</name>
</gene>
<evidence type="ECO:0000313" key="7">
    <source>
        <dbReference type="Proteomes" id="UP000230750"/>
    </source>
</evidence>
<comment type="subcellular location">
    <subcellularLocation>
        <location evidence="1">Nucleus</location>
    </subcellularLocation>
</comment>
<dbReference type="GO" id="GO:0005829">
    <property type="term" value="C:cytosol"/>
    <property type="evidence" value="ECO:0007669"/>
    <property type="project" value="TreeGrafter"/>
</dbReference>
<dbReference type="AlphaFoldDB" id="A0A2G8KJY0"/>
<dbReference type="InterPro" id="IPR011989">
    <property type="entry name" value="ARM-like"/>
</dbReference>
<dbReference type="PROSITE" id="PS50166">
    <property type="entry name" value="IMPORTIN_B_NT"/>
    <property type="match status" value="1"/>
</dbReference>
<feature type="domain" description="Importin N-terminal" evidence="5">
    <location>
        <begin position="28"/>
        <end position="116"/>
    </location>
</feature>
<dbReference type="InterPro" id="IPR001494">
    <property type="entry name" value="Importin-beta_N"/>
</dbReference>
<protein>
    <submittedName>
        <fullName evidence="6">Putative importin-11</fullName>
    </submittedName>
</protein>
<sequence>MNSPNACEVVLEVLNRATSQDTSVLKPAEQQLKEWETQPGFYSILQAIFSNHSIDVNVRWLAVLYFKNGIDRYWRRTAPNGSNCNTTSCLDRQSGPSGLPKKLAGINTTLLEAVKTPDKLAQQRALLTLHHVTKTLAAKRLATDRKLFQELTSGIFGFIYNLWNHHTEVFFQHAGQQDVTNMLEALELSILTLKILRKQLIYGIPAPDQVPDAVMVLKLTFDRLRSLLDIRNSFQNASHIKEKVEKNIIILGKMLLESQETFPVPYNGFIKHVLEFTTNFLFTDPGRVLLFERFTVQCMSLIKKIIKCNSYKITRAMEDSKQAAAMEAEKTTSGFFTNDVLTEMAKCLLSHYFLLTEEDMQLWESDPEGFVGDEGGESWKFSLKPCTEVLFLTLFHAYRDTLKPTLLQMVQTVQGYEDASDLDKLLQKEAIYNAVGLAAFELFDEVDFDSWFVSHLLKELENKSANYKYIRRRVIWLIGQWIGVKLSPTLHPAVYQAVLPLLSQEEDLVFLESSVSLLFNLLQQVSECDSKMHILHVLSFIIERVGSHIRPHASRPGTVPAYALGGIVRSQHVKGLGTLSANLYPFLIPVVKFSTDVSQPPHVYLLEDGLDLWFSVIISAGYFFRYLVFMYLVFHVPGISELGSENLKTCFHIVGAYVLLGRQQFMEAYAPALVAGCSNILSDLRAEGIVTVMKLIEIVFRVFPAEGPQLFQNLLIGVLELILGGQEGPVVMAMYFSLYARIILKNQDFFFSLLERTSQMWNQAASDILDRLLNIWVENFDMIAQAERRKLSALALTSLLTSNN</sequence>
<keyword evidence="3" id="KW-0813">Transport</keyword>
<dbReference type="InterPro" id="IPR058669">
    <property type="entry name" value="TPR_IPO7/11-like"/>
</dbReference>
<dbReference type="EMBL" id="MRZV01000529">
    <property type="protein sequence ID" value="PIK48319.1"/>
    <property type="molecule type" value="Genomic_DNA"/>
</dbReference>
<reference evidence="6 7" key="1">
    <citation type="journal article" date="2017" name="PLoS Biol.">
        <title>The sea cucumber genome provides insights into morphological evolution and visceral regeneration.</title>
        <authorList>
            <person name="Zhang X."/>
            <person name="Sun L."/>
            <person name="Yuan J."/>
            <person name="Sun Y."/>
            <person name="Gao Y."/>
            <person name="Zhang L."/>
            <person name="Li S."/>
            <person name="Dai H."/>
            <person name="Hamel J.F."/>
            <person name="Liu C."/>
            <person name="Yu Y."/>
            <person name="Liu S."/>
            <person name="Lin W."/>
            <person name="Guo K."/>
            <person name="Jin S."/>
            <person name="Xu P."/>
            <person name="Storey K.B."/>
            <person name="Huan P."/>
            <person name="Zhang T."/>
            <person name="Zhou Y."/>
            <person name="Zhang J."/>
            <person name="Lin C."/>
            <person name="Li X."/>
            <person name="Xing L."/>
            <person name="Huo D."/>
            <person name="Sun M."/>
            <person name="Wang L."/>
            <person name="Mercier A."/>
            <person name="Li F."/>
            <person name="Yang H."/>
            <person name="Xiang J."/>
        </authorList>
    </citation>
    <scope>NUCLEOTIDE SEQUENCE [LARGE SCALE GENOMIC DNA]</scope>
    <source>
        <strain evidence="6">Shaxun</strain>
        <tissue evidence="6">Muscle</tissue>
    </source>
</reference>
<organism evidence="6 7">
    <name type="scientific">Stichopus japonicus</name>
    <name type="common">Sea cucumber</name>
    <dbReference type="NCBI Taxonomy" id="307972"/>
    <lineage>
        <taxon>Eukaryota</taxon>
        <taxon>Metazoa</taxon>
        <taxon>Echinodermata</taxon>
        <taxon>Eleutherozoa</taxon>
        <taxon>Echinozoa</taxon>
        <taxon>Holothuroidea</taxon>
        <taxon>Aspidochirotacea</taxon>
        <taxon>Aspidochirotida</taxon>
        <taxon>Stichopodidae</taxon>
        <taxon>Apostichopus</taxon>
    </lineage>
</organism>
<dbReference type="Proteomes" id="UP000230750">
    <property type="component" value="Unassembled WGS sequence"/>
</dbReference>
<evidence type="ECO:0000256" key="4">
    <source>
        <dbReference type="ARBA" id="ARBA00023242"/>
    </source>
</evidence>
<keyword evidence="4" id="KW-0539">Nucleus</keyword>
<dbReference type="SMART" id="SM00913">
    <property type="entry name" value="IBN_N"/>
    <property type="match status" value="1"/>
</dbReference>
<dbReference type="PANTHER" id="PTHR10997">
    <property type="entry name" value="IMPORTIN-7, 8, 11"/>
    <property type="match status" value="1"/>
</dbReference>
<dbReference type="Pfam" id="PF25758">
    <property type="entry name" value="TPR_IPO11"/>
    <property type="match status" value="1"/>
</dbReference>
<evidence type="ECO:0000256" key="1">
    <source>
        <dbReference type="ARBA" id="ARBA00004123"/>
    </source>
</evidence>
<evidence type="ECO:0000259" key="5">
    <source>
        <dbReference type="PROSITE" id="PS50166"/>
    </source>
</evidence>
<dbReference type="InterPro" id="IPR016024">
    <property type="entry name" value="ARM-type_fold"/>
</dbReference>
<dbReference type="GO" id="GO:0006606">
    <property type="term" value="P:protein import into nucleus"/>
    <property type="evidence" value="ECO:0007669"/>
    <property type="project" value="TreeGrafter"/>
</dbReference>
<dbReference type="STRING" id="307972.A0A2G8KJY0"/>
<evidence type="ECO:0000313" key="6">
    <source>
        <dbReference type="EMBL" id="PIK48319.1"/>
    </source>
</evidence>
<proteinExistence type="inferred from homology"/>
<dbReference type="GO" id="GO:0005635">
    <property type="term" value="C:nuclear envelope"/>
    <property type="evidence" value="ECO:0007669"/>
    <property type="project" value="TreeGrafter"/>
</dbReference>
<evidence type="ECO:0000256" key="3">
    <source>
        <dbReference type="ARBA" id="ARBA00022448"/>
    </source>
</evidence>
<dbReference type="GO" id="GO:0031267">
    <property type="term" value="F:small GTPase binding"/>
    <property type="evidence" value="ECO:0007669"/>
    <property type="project" value="InterPro"/>
</dbReference>
<dbReference type="Gene3D" id="1.25.10.10">
    <property type="entry name" value="Leucine-rich Repeat Variant"/>
    <property type="match status" value="2"/>
</dbReference>
<dbReference type="OrthoDB" id="361693at2759"/>
<keyword evidence="7" id="KW-1185">Reference proteome</keyword>
<comment type="caution">
    <text evidence="6">The sequence shown here is derived from an EMBL/GenBank/DDBJ whole genome shotgun (WGS) entry which is preliminary data.</text>
</comment>
<accession>A0A2G8KJY0</accession>
<evidence type="ECO:0000256" key="2">
    <source>
        <dbReference type="ARBA" id="ARBA00007991"/>
    </source>
</evidence>
<dbReference type="PANTHER" id="PTHR10997:SF7">
    <property type="entry name" value="IMPORTIN-11"/>
    <property type="match status" value="1"/>
</dbReference>
<dbReference type="SUPFAM" id="SSF48371">
    <property type="entry name" value="ARM repeat"/>
    <property type="match status" value="1"/>
</dbReference>
<feature type="non-terminal residue" evidence="6">
    <location>
        <position position="804"/>
    </location>
</feature>
<comment type="similarity">
    <text evidence="2">Belongs to the importin beta family.</text>
</comment>
<name>A0A2G8KJY0_STIJA</name>